<dbReference type="PROSITE" id="PS51118">
    <property type="entry name" value="HTH_HXLR"/>
    <property type="match status" value="1"/>
</dbReference>
<evidence type="ECO:0000256" key="3">
    <source>
        <dbReference type="ARBA" id="ARBA00023163"/>
    </source>
</evidence>
<feature type="transmembrane region" description="Helical" evidence="4">
    <location>
        <begin position="6"/>
        <end position="25"/>
    </location>
</feature>
<dbReference type="AlphaFoldDB" id="A0A8J3AZU3"/>
<dbReference type="CDD" id="cd00090">
    <property type="entry name" value="HTH_ARSR"/>
    <property type="match status" value="1"/>
</dbReference>
<dbReference type="SUPFAM" id="SSF46785">
    <property type="entry name" value="Winged helix' DNA-binding domain"/>
    <property type="match status" value="1"/>
</dbReference>
<evidence type="ECO:0000256" key="4">
    <source>
        <dbReference type="SAM" id="Phobius"/>
    </source>
</evidence>
<dbReference type="PANTHER" id="PTHR33204:SF18">
    <property type="entry name" value="TRANSCRIPTIONAL REGULATORY PROTEIN"/>
    <property type="match status" value="1"/>
</dbReference>
<dbReference type="Proteomes" id="UP000649739">
    <property type="component" value="Unassembled WGS sequence"/>
</dbReference>
<protein>
    <recommendedName>
        <fullName evidence="5">HTH hxlR-type domain-containing protein</fullName>
    </recommendedName>
</protein>
<gene>
    <name evidence="6" type="ORF">GCM10010123_07190</name>
</gene>
<keyword evidence="7" id="KW-1185">Reference proteome</keyword>
<dbReference type="PANTHER" id="PTHR33204">
    <property type="entry name" value="TRANSCRIPTIONAL REGULATOR, MARR FAMILY"/>
    <property type="match status" value="1"/>
</dbReference>
<evidence type="ECO:0000256" key="1">
    <source>
        <dbReference type="ARBA" id="ARBA00023015"/>
    </source>
</evidence>
<sequence length="298" mass="32479">MRASADGPAAVVVVIIGPFGAAFVLDEPSIRPRRGPNQCNRCTGPVRNPYYPRACAGARMGGVAKHADYCPISVGVDVLGDRWTPLVIRELMVGSTGFNEIHRGLPRMSRTLLTQRLRQLERRGLVERTPAGPGRPVRYALTEAGEALTPIVWAIGHWAAEWRFGDPAEEECDGLSLLWRMHQHAIPANLPDRRTVVHLVLTGAGAAEGWLDIERGGVSVCSYDPGLGIDLTIRSDTAQLQRWLIGLVPFGRLTTAGHTHLLGPGHLVRAFPTWFSTEFFAAALRRAEQRRAGAPTPA</sequence>
<accession>A0A8J3AZU3</accession>
<name>A0A8J3AZU3_9ACTN</name>
<evidence type="ECO:0000313" key="7">
    <source>
        <dbReference type="Proteomes" id="UP000649739"/>
    </source>
</evidence>
<keyword evidence="4" id="KW-0812">Transmembrane</keyword>
<comment type="caution">
    <text evidence="6">The sequence shown here is derived from an EMBL/GenBank/DDBJ whole genome shotgun (WGS) entry which is preliminary data.</text>
</comment>
<keyword evidence="4" id="KW-0472">Membrane</keyword>
<keyword evidence="1" id="KW-0805">Transcription regulation</keyword>
<dbReference type="InterPro" id="IPR002577">
    <property type="entry name" value="HTH_HxlR"/>
</dbReference>
<dbReference type="InterPro" id="IPR036390">
    <property type="entry name" value="WH_DNA-bd_sf"/>
</dbReference>
<dbReference type="GO" id="GO:0003677">
    <property type="term" value="F:DNA binding"/>
    <property type="evidence" value="ECO:0007669"/>
    <property type="project" value="UniProtKB-KW"/>
</dbReference>
<dbReference type="EMBL" id="BMQB01000001">
    <property type="protein sequence ID" value="GGJ79895.1"/>
    <property type="molecule type" value="Genomic_DNA"/>
</dbReference>
<dbReference type="InterPro" id="IPR011991">
    <property type="entry name" value="ArsR-like_HTH"/>
</dbReference>
<organism evidence="6 7">
    <name type="scientific">Pilimelia anulata</name>
    <dbReference type="NCBI Taxonomy" id="53371"/>
    <lineage>
        <taxon>Bacteria</taxon>
        <taxon>Bacillati</taxon>
        <taxon>Actinomycetota</taxon>
        <taxon>Actinomycetes</taxon>
        <taxon>Micromonosporales</taxon>
        <taxon>Micromonosporaceae</taxon>
        <taxon>Pilimelia</taxon>
    </lineage>
</organism>
<dbReference type="InterPro" id="IPR036388">
    <property type="entry name" value="WH-like_DNA-bd_sf"/>
</dbReference>
<evidence type="ECO:0000313" key="6">
    <source>
        <dbReference type="EMBL" id="GGJ79895.1"/>
    </source>
</evidence>
<dbReference type="Pfam" id="PF01638">
    <property type="entry name" value="HxlR"/>
    <property type="match status" value="1"/>
</dbReference>
<dbReference type="Gene3D" id="1.10.10.10">
    <property type="entry name" value="Winged helix-like DNA-binding domain superfamily/Winged helix DNA-binding domain"/>
    <property type="match status" value="1"/>
</dbReference>
<keyword evidence="3" id="KW-0804">Transcription</keyword>
<reference evidence="6" key="1">
    <citation type="journal article" date="2014" name="Int. J. Syst. Evol. Microbiol.">
        <title>Complete genome sequence of Corynebacterium casei LMG S-19264T (=DSM 44701T), isolated from a smear-ripened cheese.</title>
        <authorList>
            <consortium name="US DOE Joint Genome Institute (JGI-PGF)"/>
            <person name="Walter F."/>
            <person name="Albersmeier A."/>
            <person name="Kalinowski J."/>
            <person name="Ruckert C."/>
        </authorList>
    </citation>
    <scope>NUCLEOTIDE SEQUENCE</scope>
    <source>
        <strain evidence="6">JCM 3090</strain>
    </source>
</reference>
<reference evidence="6" key="2">
    <citation type="submission" date="2020-09" db="EMBL/GenBank/DDBJ databases">
        <authorList>
            <person name="Sun Q."/>
            <person name="Ohkuma M."/>
        </authorList>
    </citation>
    <scope>NUCLEOTIDE SEQUENCE</scope>
    <source>
        <strain evidence="6">JCM 3090</strain>
    </source>
</reference>
<keyword evidence="4" id="KW-1133">Transmembrane helix</keyword>
<evidence type="ECO:0000256" key="2">
    <source>
        <dbReference type="ARBA" id="ARBA00023125"/>
    </source>
</evidence>
<keyword evidence="2" id="KW-0238">DNA-binding</keyword>
<proteinExistence type="predicted"/>
<feature type="domain" description="HTH hxlR-type" evidence="5">
    <location>
        <begin position="70"/>
        <end position="167"/>
    </location>
</feature>
<evidence type="ECO:0000259" key="5">
    <source>
        <dbReference type="PROSITE" id="PS51118"/>
    </source>
</evidence>